<dbReference type="GO" id="GO:0004364">
    <property type="term" value="F:glutathione transferase activity"/>
    <property type="evidence" value="ECO:0007669"/>
    <property type="project" value="UniProtKB-EC"/>
</dbReference>
<keyword evidence="2" id="KW-0808">Transferase</keyword>
<evidence type="ECO:0000313" key="2">
    <source>
        <dbReference type="EMBL" id="MDQ0518216.1"/>
    </source>
</evidence>
<feature type="domain" description="GST N-terminal" evidence="1">
    <location>
        <begin position="2"/>
        <end position="88"/>
    </location>
</feature>
<dbReference type="PANTHER" id="PTHR42673:SF4">
    <property type="entry name" value="MALEYLACETOACETATE ISOMERASE"/>
    <property type="match status" value="1"/>
</dbReference>
<dbReference type="Pfam" id="PF13410">
    <property type="entry name" value="GST_C_2"/>
    <property type="match status" value="1"/>
</dbReference>
<dbReference type="PANTHER" id="PTHR42673">
    <property type="entry name" value="MALEYLACETOACETATE ISOMERASE"/>
    <property type="match status" value="1"/>
</dbReference>
<dbReference type="SUPFAM" id="SSF52833">
    <property type="entry name" value="Thioredoxin-like"/>
    <property type="match status" value="1"/>
</dbReference>
<dbReference type="SUPFAM" id="SSF47616">
    <property type="entry name" value="GST C-terminal domain-like"/>
    <property type="match status" value="1"/>
</dbReference>
<protein>
    <submittedName>
        <fullName evidence="2">Glutathione S-transferase</fullName>
        <ecNumber evidence="2">2.5.1.18</ecNumber>
    </submittedName>
</protein>
<dbReference type="Pfam" id="PF13409">
    <property type="entry name" value="GST_N_2"/>
    <property type="match status" value="1"/>
</dbReference>
<dbReference type="EC" id="2.5.1.18" evidence="2"/>
<evidence type="ECO:0000259" key="1">
    <source>
        <dbReference type="PROSITE" id="PS50404"/>
    </source>
</evidence>
<dbReference type="PROSITE" id="PS50404">
    <property type="entry name" value="GST_NTER"/>
    <property type="match status" value="1"/>
</dbReference>
<dbReference type="Gene3D" id="1.20.1050.10">
    <property type="match status" value="1"/>
</dbReference>
<dbReference type="CDD" id="cd03043">
    <property type="entry name" value="GST_N_1"/>
    <property type="match status" value="1"/>
</dbReference>
<dbReference type="Proteomes" id="UP001223743">
    <property type="component" value="Unassembled WGS sequence"/>
</dbReference>
<dbReference type="InterPro" id="IPR040079">
    <property type="entry name" value="Glutathione_S-Trfase"/>
</dbReference>
<dbReference type="InterPro" id="IPR036249">
    <property type="entry name" value="Thioredoxin-like_sf"/>
</dbReference>
<dbReference type="RefSeq" id="WP_266283655.1">
    <property type="nucleotide sequence ID" value="NZ_JAPKNF010000003.1"/>
</dbReference>
<dbReference type="Gene3D" id="3.40.30.10">
    <property type="entry name" value="Glutaredoxin"/>
    <property type="match status" value="1"/>
</dbReference>
<dbReference type="InterPro" id="IPR004045">
    <property type="entry name" value="Glutathione_S-Trfase_N"/>
</dbReference>
<dbReference type="EMBL" id="JAUSWJ010000001">
    <property type="protein sequence ID" value="MDQ0518216.1"/>
    <property type="molecule type" value="Genomic_DNA"/>
</dbReference>
<dbReference type="SFLD" id="SFLDS00019">
    <property type="entry name" value="Glutathione_Transferase_(cytos"/>
    <property type="match status" value="1"/>
</dbReference>
<keyword evidence="3" id="KW-1185">Reference proteome</keyword>
<proteinExistence type="predicted"/>
<accession>A0ABU0MB58</accession>
<evidence type="ECO:0000313" key="3">
    <source>
        <dbReference type="Proteomes" id="UP001223743"/>
    </source>
</evidence>
<dbReference type="CDD" id="cd03194">
    <property type="entry name" value="GST_C_3"/>
    <property type="match status" value="1"/>
</dbReference>
<comment type="caution">
    <text evidence="2">The sequence shown here is derived from an EMBL/GenBank/DDBJ whole genome shotgun (WGS) entry which is preliminary data.</text>
</comment>
<sequence>MADFTLHVGTRIWSSWSLRPFMALAATGASFETVVTALRAPGTRAAIGGFSPSGLVPVLVDHRDGRDVTVWDSLAICEYLAESWPHLWPADAAARAVARSVSAEMHSGFRPMRMAMPMDLFAEHPGEGLDADGVEADIRRIDAIFSDCRNRFGAGGPYLFGTFTIADAMYAPVASRFRTYRPELSAPAADYVATLLADPGFTAWEAAALKEM</sequence>
<reference evidence="2 3" key="1">
    <citation type="submission" date="2023-07" db="EMBL/GenBank/DDBJ databases">
        <title>Genomic Encyclopedia of Type Strains, Phase IV (KMG-IV): sequencing the most valuable type-strain genomes for metagenomic binning, comparative biology and taxonomic classification.</title>
        <authorList>
            <person name="Goeker M."/>
        </authorList>
    </citation>
    <scope>NUCLEOTIDE SEQUENCE [LARGE SCALE GENOMIC DNA]</scope>
    <source>
        <strain evidence="2 3">B1-1</strain>
    </source>
</reference>
<dbReference type="InterPro" id="IPR036282">
    <property type="entry name" value="Glutathione-S-Trfase_C_sf"/>
</dbReference>
<name>A0ABU0MB58_9HYPH</name>
<organism evidence="2 3">
    <name type="scientific">Kaistia geumhonensis</name>
    <dbReference type="NCBI Taxonomy" id="410839"/>
    <lineage>
        <taxon>Bacteria</taxon>
        <taxon>Pseudomonadati</taxon>
        <taxon>Pseudomonadota</taxon>
        <taxon>Alphaproteobacteria</taxon>
        <taxon>Hyphomicrobiales</taxon>
        <taxon>Kaistiaceae</taxon>
        <taxon>Kaistia</taxon>
    </lineage>
</organism>
<gene>
    <name evidence="2" type="ORF">QO015_003829</name>
</gene>